<dbReference type="Proteomes" id="UP000054342">
    <property type="component" value="Unassembled WGS sequence"/>
</dbReference>
<dbReference type="GeneID" id="25322873"/>
<keyword evidence="3" id="KW-1185">Reference proteome</keyword>
<protein>
    <submittedName>
        <fullName evidence="2">Uncharacterized protein</fullName>
    </submittedName>
</protein>
<dbReference type="HOGENOM" id="CLU_355661_0_0_1"/>
<dbReference type="InterPro" id="IPR011989">
    <property type="entry name" value="ARM-like"/>
</dbReference>
<name>A0A0D2DEN2_9EURO</name>
<feature type="compositionally biased region" description="Polar residues" evidence="1">
    <location>
        <begin position="700"/>
        <end position="711"/>
    </location>
</feature>
<sequence length="792" mass="86415">MISITPREACLRLSEAVSNNRPRHPESQSTYESAIKALDSAATELESGQHGLHHATSLLAQYFECTTLRSEHHNPMLCTLLADTSRETPFWRPHFGLASKSPAEVNAEQASGQVPADCVLEVARRIITKPWDASRTEEVRSALRLIANCCADNNVNRSVIIDRGGIAAMMTNASQARECDILLPTLYNVCVDYDEPAVDEEGKPWGSPEQMKTGSDQDSGPVVNLAEQRLGMSWDPSRNLSSVEVLLCTRLAAHTCVGILADLVEMASRVALYGLHYLIPTLNDNDSTAAPSQYAQKPCSSLLRSVLTEGLEIASEDSECSTSICQAILNVLSQPTCYNALITTDDALWALIHIPYACEEDDEDAAEALAPYRQAILKVVYTLSALDSYAEHVTPDSKLIHDCIDSLSRNFQPENPTASASTPSKAGLWASVSVLIANCLTSTDRAVRLLSSTQIASVLSNLIKHASDKDILLPAIDIAMRLSLSREGQDALHATDIIRVVGKFLATTSEADPAGMDIRRETVTLIRFIIKGRPEHLSDLNVSTGNDNQVSHADEDSGIMPALMSLFQSTNDVRTKTEIGRLFIEILRTYFSVRSSSSPHSTTNDNQHQQSGNEDALPNLFEPFDTLSALTAADVIAFILTQPQPQAQSPPSPTDSGSTQAEAEAWFGFGLLSTLPAARPAIMRALSRNDHRLLRKLQETVQQRQTKNTESNTEEMHAIDNSEKLADMPPTSRREASKDPRYENVKVLVVNMLQTRGTVNEGAEEGNTVQAGLEVAATQMDLDKIMVPELSS</sequence>
<dbReference type="RefSeq" id="XP_013321361.1">
    <property type="nucleotide sequence ID" value="XM_013465907.1"/>
</dbReference>
<feature type="region of interest" description="Disordered" evidence="1">
    <location>
        <begin position="595"/>
        <end position="620"/>
    </location>
</feature>
<feature type="compositionally biased region" description="Polar residues" evidence="1">
    <location>
        <begin position="602"/>
        <end position="613"/>
    </location>
</feature>
<feature type="compositionally biased region" description="Basic and acidic residues" evidence="1">
    <location>
        <begin position="714"/>
        <end position="740"/>
    </location>
</feature>
<dbReference type="STRING" id="348802.A0A0D2DEN2"/>
<accession>A0A0D2DEN2</accession>
<dbReference type="InterPro" id="IPR016024">
    <property type="entry name" value="ARM-type_fold"/>
</dbReference>
<dbReference type="OrthoDB" id="26149at2759"/>
<organism evidence="2 3">
    <name type="scientific">Exophiala xenobiotica</name>
    <dbReference type="NCBI Taxonomy" id="348802"/>
    <lineage>
        <taxon>Eukaryota</taxon>
        <taxon>Fungi</taxon>
        <taxon>Dikarya</taxon>
        <taxon>Ascomycota</taxon>
        <taxon>Pezizomycotina</taxon>
        <taxon>Eurotiomycetes</taxon>
        <taxon>Chaetothyriomycetidae</taxon>
        <taxon>Chaetothyriales</taxon>
        <taxon>Herpotrichiellaceae</taxon>
        <taxon>Exophiala</taxon>
    </lineage>
</organism>
<dbReference type="InterPro" id="IPR040144">
    <property type="entry name" value="RAP1GDS1"/>
</dbReference>
<evidence type="ECO:0000313" key="3">
    <source>
        <dbReference type="Proteomes" id="UP000054342"/>
    </source>
</evidence>
<dbReference type="EMBL" id="KN847317">
    <property type="protein sequence ID" value="KIW60777.1"/>
    <property type="molecule type" value="Genomic_DNA"/>
</dbReference>
<dbReference type="AlphaFoldDB" id="A0A0D2DEN2"/>
<reference evidence="2 3" key="1">
    <citation type="submission" date="2015-01" db="EMBL/GenBank/DDBJ databases">
        <title>The Genome Sequence of Exophiala xenobiotica CBS118157.</title>
        <authorList>
            <consortium name="The Broad Institute Genomics Platform"/>
            <person name="Cuomo C."/>
            <person name="de Hoog S."/>
            <person name="Gorbushina A."/>
            <person name="Stielow B."/>
            <person name="Teixiera M."/>
            <person name="Abouelleil A."/>
            <person name="Chapman S.B."/>
            <person name="Priest M."/>
            <person name="Young S.K."/>
            <person name="Wortman J."/>
            <person name="Nusbaum C."/>
            <person name="Birren B."/>
        </authorList>
    </citation>
    <scope>NUCLEOTIDE SEQUENCE [LARGE SCALE GENOMIC DNA]</scope>
    <source>
        <strain evidence="2 3">CBS 118157</strain>
    </source>
</reference>
<evidence type="ECO:0000313" key="2">
    <source>
        <dbReference type="EMBL" id="KIW60777.1"/>
    </source>
</evidence>
<gene>
    <name evidence="2" type="ORF">PV05_00965</name>
</gene>
<proteinExistence type="predicted"/>
<dbReference type="PANTHER" id="PTHR10957">
    <property type="entry name" value="RAP1 GTPASE-GDP DISSOCIATION STIMULATOR 1"/>
    <property type="match status" value="1"/>
</dbReference>
<evidence type="ECO:0000256" key="1">
    <source>
        <dbReference type="SAM" id="MobiDB-lite"/>
    </source>
</evidence>
<dbReference type="Gene3D" id="1.25.10.10">
    <property type="entry name" value="Leucine-rich Repeat Variant"/>
    <property type="match status" value="1"/>
</dbReference>
<dbReference type="SUPFAM" id="SSF48371">
    <property type="entry name" value="ARM repeat"/>
    <property type="match status" value="1"/>
</dbReference>
<dbReference type="GO" id="GO:0005085">
    <property type="term" value="F:guanyl-nucleotide exchange factor activity"/>
    <property type="evidence" value="ECO:0007669"/>
    <property type="project" value="InterPro"/>
</dbReference>
<feature type="region of interest" description="Disordered" evidence="1">
    <location>
        <begin position="700"/>
        <end position="740"/>
    </location>
</feature>
<feature type="region of interest" description="Disordered" evidence="1">
    <location>
        <begin position="199"/>
        <end position="221"/>
    </location>
</feature>